<feature type="transmembrane region" description="Helical" evidence="6">
    <location>
        <begin position="73"/>
        <end position="91"/>
    </location>
</feature>
<dbReference type="GO" id="GO:0017004">
    <property type="term" value="P:cytochrome complex assembly"/>
    <property type="evidence" value="ECO:0007669"/>
    <property type="project" value="UniProtKB-KW"/>
</dbReference>
<feature type="transmembrane region" description="Helical" evidence="6">
    <location>
        <begin position="221"/>
        <end position="243"/>
    </location>
</feature>
<dbReference type="EMBL" id="AVPE01000007">
    <property type="protein sequence ID" value="KGX92205.1"/>
    <property type="molecule type" value="Genomic_DNA"/>
</dbReference>
<proteinExistence type="predicted"/>
<evidence type="ECO:0000256" key="6">
    <source>
        <dbReference type="SAM" id="Phobius"/>
    </source>
</evidence>
<keyword evidence="5 6" id="KW-0472">Membrane</keyword>
<dbReference type="Pfam" id="PF05140">
    <property type="entry name" value="ResB"/>
    <property type="match status" value="1"/>
</dbReference>
<feature type="transmembrane region" description="Helical" evidence="6">
    <location>
        <begin position="475"/>
        <end position="497"/>
    </location>
</feature>
<reference evidence="8 9" key="1">
    <citation type="submission" date="2013-08" db="EMBL/GenBank/DDBJ databases">
        <authorList>
            <person name="Huang J."/>
            <person name="Wang G."/>
        </authorList>
    </citation>
    <scope>NUCLEOTIDE SEQUENCE [LARGE SCALE GENOMIC DNA]</scope>
    <source>
        <strain evidence="8 9">JSM 076056</strain>
    </source>
</reference>
<evidence type="ECO:0000256" key="5">
    <source>
        <dbReference type="ARBA" id="ARBA00023136"/>
    </source>
</evidence>
<name>A0A0A5GM13_9BACI</name>
<dbReference type="Proteomes" id="UP000030528">
    <property type="component" value="Unassembled WGS sequence"/>
</dbReference>
<gene>
    <name evidence="8" type="ORF">N781_18085</name>
</gene>
<keyword evidence="4 6" id="KW-1133">Transmembrane helix</keyword>
<dbReference type="AlphaFoldDB" id="A0A0A5GM13"/>
<keyword evidence="9" id="KW-1185">Reference proteome</keyword>
<protein>
    <submittedName>
        <fullName evidence="8">Cytochrome C biogenesis protein</fullName>
    </submittedName>
</protein>
<dbReference type="InterPro" id="IPR007816">
    <property type="entry name" value="ResB-like_domain"/>
</dbReference>
<keyword evidence="3" id="KW-0201">Cytochrome c-type biogenesis</keyword>
<accession>A0A0A5GM13</accession>
<organism evidence="8 9">
    <name type="scientific">Pontibacillus halophilus JSM 076056 = DSM 19796</name>
    <dbReference type="NCBI Taxonomy" id="1385510"/>
    <lineage>
        <taxon>Bacteria</taxon>
        <taxon>Bacillati</taxon>
        <taxon>Bacillota</taxon>
        <taxon>Bacilli</taxon>
        <taxon>Bacillales</taxon>
        <taxon>Bacillaceae</taxon>
        <taxon>Pontibacillus</taxon>
    </lineage>
</organism>
<evidence type="ECO:0000256" key="1">
    <source>
        <dbReference type="ARBA" id="ARBA00004141"/>
    </source>
</evidence>
<evidence type="ECO:0000256" key="4">
    <source>
        <dbReference type="ARBA" id="ARBA00022989"/>
    </source>
</evidence>
<dbReference type="STRING" id="1385510.GCA_000425205_00794"/>
<comment type="subcellular location">
    <subcellularLocation>
        <location evidence="1">Membrane</location>
        <topology evidence="1">Multi-pass membrane protein</topology>
    </subcellularLocation>
</comment>
<evidence type="ECO:0000256" key="2">
    <source>
        <dbReference type="ARBA" id="ARBA00022692"/>
    </source>
</evidence>
<keyword evidence="2 6" id="KW-0812">Transmembrane</keyword>
<evidence type="ECO:0000256" key="3">
    <source>
        <dbReference type="ARBA" id="ARBA00022748"/>
    </source>
</evidence>
<sequence>MREIKCDYCGHSNPEGTVLCESCGKPIEKNQHLNGNEDQALVNMRYDGSSRRSQTYNKTLVDKIWNFFSSVKVGVWLIVVTLVASAIGTIFPQEDLKQSQLPAEQFYEVEYGILGKLYYQLGFHNLYSSWWYMLLVSGIGISIVIASLDRFIPLYRSLKRQRPKRHHMFMQKQRVFGATEQVSEADKDQVVQKLKRMRYKITEEDGHILAEKNRFSRWGPYVNHIGLILFLLGALLRFIPFMYIDDFVWVREGETKVIPQTDDQYFIENKDFILEYYDENDERYKEAIERNGAPVPKNYQTNAVIYKRSDDSLPGTEADLTVVKEAEARVNEPITFDGYSLFQSSYQQNEFTELTFKLHEADDADETSLGEFTVNLSEPQETYTLPNGFKVEIDEYFPDYKMEEDGPTSLSKYPKNPAFAMRVYTKEKDEREEAEVSFVGIGVNISATPGEREYKLGLVDFGVRDVTGLTVTRDYTLPFLALGGLIFMVGVVQGMYWNHRRIWIQPREEGIWIAAHTNKNWFGVKREIEKALEGTSIQMPKDQQELQDDEV</sequence>
<dbReference type="GO" id="GO:0016020">
    <property type="term" value="C:membrane"/>
    <property type="evidence" value="ECO:0007669"/>
    <property type="project" value="UniProtKB-SubCell"/>
</dbReference>
<evidence type="ECO:0000313" key="8">
    <source>
        <dbReference type="EMBL" id="KGX92205.1"/>
    </source>
</evidence>
<dbReference type="InterPro" id="IPR023494">
    <property type="entry name" value="Cyt_c_bgen_Ccs1/CcsB/ResB"/>
</dbReference>
<dbReference type="eggNOG" id="COG1333">
    <property type="taxonomic scope" value="Bacteria"/>
</dbReference>
<dbReference type="OrthoDB" id="9770923at2"/>
<feature type="transmembrane region" description="Helical" evidence="6">
    <location>
        <begin position="130"/>
        <end position="152"/>
    </location>
</feature>
<comment type="caution">
    <text evidence="8">The sequence shown here is derived from an EMBL/GenBank/DDBJ whole genome shotgun (WGS) entry which is preliminary data.</text>
</comment>
<evidence type="ECO:0000313" key="9">
    <source>
        <dbReference type="Proteomes" id="UP000030528"/>
    </source>
</evidence>
<dbReference type="PANTHER" id="PTHR31566">
    <property type="entry name" value="CYTOCHROME C BIOGENESIS PROTEIN CCS1, CHLOROPLASTIC"/>
    <property type="match status" value="1"/>
</dbReference>
<dbReference type="RefSeq" id="WP_026799562.1">
    <property type="nucleotide sequence ID" value="NZ_AULI01000002.1"/>
</dbReference>
<evidence type="ECO:0000259" key="7">
    <source>
        <dbReference type="Pfam" id="PF05140"/>
    </source>
</evidence>
<dbReference type="PANTHER" id="PTHR31566:SF0">
    <property type="entry name" value="CYTOCHROME C BIOGENESIS PROTEIN CCS1, CHLOROPLASTIC"/>
    <property type="match status" value="1"/>
</dbReference>
<feature type="domain" description="ResB-like" evidence="7">
    <location>
        <begin position="71"/>
        <end position="529"/>
    </location>
</feature>